<feature type="domain" description="Acyltransferase 3" evidence="2">
    <location>
        <begin position="15"/>
        <end position="341"/>
    </location>
</feature>
<protein>
    <submittedName>
        <fullName evidence="3">Acyltransferase family protein</fullName>
    </submittedName>
</protein>
<dbReference type="Proteomes" id="UP000003781">
    <property type="component" value="Unassembled WGS sequence"/>
</dbReference>
<comment type="caution">
    <text evidence="3">The sequence shown here is derived from an EMBL/GenBank/DDBJ whole genome shotgun (WGS) entry which is preliminary data.</text>
</comment>
<keyword evidence="3" id="KW-0808">Transferase</keyword>
<keyword evidence="1" id="KW-0472">Membrane</keyword>
<dbReference type="eggNOG" id="COG1835">
    <property type="taxonomic scope" value="Bacteria"/>
</dbReference>
<accession>A3IXV8</accession>
<keyword evidence="3" id="KW-0012">Acyltransferase</keyword>
<proteinExistence type="predicted"/>
<keyword evidence="4" id="KW-1185">Reference proteome</keyword>
<dbReference type="RefSeq" id="WP_008278218.1">
    <property type="nucleotide sequence ID" value="NZ_AAXW01000071.1"/>
</dbReference>
<feature type="transmembrane region" description="Helical" evidence="1">
    <location>
        <begin position="198"/>
        <end position="217"/>
    </location>
</feature>
<keyword evidence="1" id="KW-1133">Transmembrane helix</keyword>
<dbReference type="PANTHER" id="PTHR23028">
    <property type="entry name" value="ACETYLTRANSFERASE"/>
    <property type="match status" value="1"/>
</dbReference>
<reference evidence="3 4" key="1">
    <citation type="submission" date="2007-03" db="EMBL/GenBank/DDBJ databases">
        <authorList>
            <person name="Stal L."/>
            <person name="Ferriera S."/>
            <person name="Johnson J."/>
            <person name="Kravitz S."/>
            <person name="Beeson K."/>
            <person name="Sutton G."/>
            <person name="Rogers Y.-H."/>
            <person name="Friedman R."/>
            <person name="Frazier M."/>
            <person name="Venter J.C."/>
        </authorList>
    </citation>
    <scope>NUCLEOTIDE SEQUENCE [LARGE SCALE GENOMIC DNA]</scope>
    <source>
        <strain evidence="3 4">CCY0110</strain>
    </source>
</reference>
<feature type="transmembrane region" description="Helical" evidence="1">
    <location>
        <begin position="145"/>
        <end position="163"/>
    </location>
</feature>
<feature type="transmembrane region" description="Helical" evidence="1">
    <location>
        <begin position="175"/>
        <end position="192"/>
    </location>
</feature>
<dbReference type="OrthoDB" id="9796461at2"/>
<dbReference type="GO" id="GO:0016747">
    <property type="term" value="F:acyltransferase activity, transferring groups other than amino-acyl groups"/>
    <property type="evidence" value="ECO:0007669"/>
    <property type="project" value="InterPro"/>
</dbReference>
<evidence type="ECO:0000259" key="2">
    <source>
        <dbReference type="Pfam" id="PF01757"/>
    </source>
</evidence>
<evidence type="ECO:0000256" key="1">
    <source>
        <dbReference type="SAM" id="Phobius"/>
    </source>
</evidence>
<organism evidence="3 4">
    <name type="scientific">Crocosphaera chwakensis CCY0110</name>
    <dbReference type="NCBI Taxonomy" id="391612"/>
    <lineage>
        <taxon>Bacteria</taxon>
        <taxon>Bacillati</taxon>
        <taxon>Cyanobacteriota</taxon>
        <taxon>Cyanophyceae</taxon>
        <taxon>Oscillatoriophycideae</taxon>
        <taxon>Chroococcales</taxon>
        <taxon>Aphanothecaceae</taxon>
        <taxon>Crocosphaera</taxon>
        <taxon>Crocosphaera chwakensis</taxon>
    </lineage>
</organism>
<keyword evidence="1" id="KW-0812">Transmembrane</keyword>
<name>A3IXV8_9CHRO</name>
<feature type="transmembrane region" description="Helical" evidence="1">
    <location>
        <begin position="229"/>
        <end position="255"/>
    </location>
</feature>
<dbReference type="Pfam" id="PF01757">
    <property type="entry name" value="Acyl_transf_3"/>
    <property type="match status" value="1"/>
</dbReference>
<feature type="transmembrane region" description="Helical" evidence="1">
    <location>
        <begin position="261"/>
        <end position="279"/>
    </location>
</feature>
<dbReference type="EMBL" id="AAXW01000071">
    <property type="protein sequence ID" value="EAZ88671.1"/>
    <property type="molecule type" value="Genomic_DNA"/>
</dbReference>
<evidence type="ECO:0000313" key="3">
    <source>
        <dbReference type="EMBL" id="EAZ88671.1"/>
    </source>
</evidence>
<feature type="transmembrane region" description="Helical" evidence="1">
    <location>
        <begin position="322"/>
        <end position="342"/>
    </location>
</feature>
<feature type="transmembrane region" description="Helical" evidence="1">
    <location>
        <begin position="47"/>
        <end position="69"/>
    </location>
</feature>
<feature type="transmembrane region" description="Helical" evidence="1">
    <location>
        <begin position="90"/>
        <end position="112"/>
    </location>
</feature>
<feature type="transmembrane region" description="Helical" evidence="1">
    <location>
        <begin position="20"/>
        <end position="41"/>
    </location>
</feature>
<evidence type="ECO:0000313" key="4">
    <source>
        <dbReference type="Proteomes" id="UP000003781"/>
    </source>
</evidence>
<feature type="transmembrane region" description="Helical" evidence="1">
    <location>
        <begin position="291"/>
        <end position="310"/>
    </location>
</feature>
<dbReference type="InterPro" id="IPR002656">
    <property type="entry name" value="Acyl_transf_3_dom"/>
</dbReference>
<sequence>MTVTYQISSSKKYIKKLDYIRGFAAFYVLIYHIFALTDFMPEIVENLFFSFGQEAVILFFLLSGFVIYLSVYPKTDLTFHYYFIRRFRRIYFPLIVALFLSVFLAILNQQFIQKFSWSELLGNLLMLQDFSAKPGILVRPFLANYPLWSLSYEWWFYLLFFPFYKSILFQLNNRIYFVFIVSFISYVIYIIYPNAIALYLAYFIIWWCGVEAADIYLKQQRFTVRSMKPILICLFLMSIISFIPVISISTIRLGYYPFLNFRHFASAFLAILAGLIWYVNKLRYFDSILGFFYIISPISYGIYILHYPILAQLHLHKYGLNLHISLEYTLKLLLIFSLAYLVEIKLQPMVNRWLK</sequence>
<gene>
    <name evidence="3" type="ORF">CY0110_12352</name>
</gene>
<dbReference type="AlphaFoldDB" id="A3IXV8"/>
<dbReference type="InterPro" id="IPR050879">
    <property type="entry name" value="Acyltransferase_3"/>
</dbReference>